<protein>
    <recommendedName>
        <fullName evidence="3">Helicase/UvrB N-terminal domain-containing protein</fullName>
    </recommendedName>
</protein>
<dbReference type="SUPFAM" id="SSF52540">
    <property type="entry name" value="P-loop containing nucleoside triphosphate hydrolases"/>
    <property type="match status" value="1"/>
</dbReference>
<reference evidence="1 2" key="1">
    <citation type="submission" date="2020-05" db="EMBL/GenBank/DDBJ databases">
        <title>Sulfurimonas marisnigri, sp. nov., and Sulfurimonas baltica, sp. nov., manganese oxide reducing chemolithoautotrophs of the class Epsilonproteobacteria isolated from the pelagic redoxclines of the Black and Baltic Seas and emended description of the genus Sulfurimonas.</title>
        <authorList>
            <person name="Henkel J.V."/>
            <person name="Laudan C."/>
            <person name="Werner J."/>
            <person name="Neu T."/>
            <person name="Plewe S."/>
            <person name="Sproer C."/>
            <person name="Bunk B."/>
            <person name="Schulz-Vogt H.N."/>
        </authorList>
    </citation>
    <scope>NUCLEOTIDE SEQUENCE [LARGE SCALE GENOMIC DNA]</scope>
    <source>
        <strain evidence="1 2">GD2</strain>
    </source>
</reference>
<name>A0A7S7LT46_9BACT</name>
<evidence type="ECO:0000313" key="1">
    <source>
        <dbReference type="EMBL" id="QOY50875.1"/>
    </source>
</evidence>
<dbReference type="KEGG" id="sbal:HUE88_02085"/>
<sequence length="62" mass="6919">MTKRHCSKCTDMIKIVDFEATMDNDDLVLKGNRYQTLEGVTGSGKTYTMAKVIESELISTLS</sequence>
<accession>A0A7S7LT46</accession>
<organism evidence="1 2">
    <name type="scientific">Candidatus Sulfurimonas baltica</name>
    <dbReference type="NCBI Taxonomy" id="2740404"/>
    <lineage>
        <taxon>Bacteria</taxon>
        <taxon>Pseudomonadati</taxon>
        <taxon>Campylobacterota</taxon>
        <taxon>Epsilonproteobacteria</taxon>
        <taxon>Campylobacterales</taxon>
        <taxon>Sulfurimonadaceae</taxon>
        <taxon>Sulfurimonas</taxon>
    </lineage>
</organism>
<dbReference type="Proteomes" id="UP000593994">
    <property type="component" value="Chromosome"/>
</dbReference>
<proteinExistence type="predicted"/>
<dbReference type="InterPro" id="IPR027417">
    <property type="entry name" value="P-loop_NTPase"/>
</dbReference>
<dbReference type="AlphaFoldDB" id="A0A7S7LT46"/>
<evidence type="ECO:0008006" key="3">
    <source>
        <dbReference type="Google" id="ProtNLM"/>
    </source>
</evidence>
<gene>
    <name evidence="1" type="ORF">HUE88_02085</name>
</gene>
<evidence type="ECO:0000313" key="2">
    <source>
        <dbReference type="Proteomes" id="UP000593994"/>
    </source>
</evidence>
<keyword evidence="2" id="KW-1185">Reference proteome</keyword>
<dbReference type="Gene3D" id="3.40.50.300">
    <property type="entry name" value="P-loop containing nucleotide triphosphate hydrolases"/>
    <property type="match status" value="1"/>
</dbReference>
<dbReference type="EMBL" id="CP054492">
    <property type="protein sequence ID" value="QOY50875.1"/>
    <property type="molecule type" value="Genomic_DNA"/>
</dbReference>